<keyword evidence="7" id="KW-1185">Reference proteome</keyword>
<reference evidence="6" key="1">
    <citation type="submission" date="2019-11" db="EMBL/GenBank/DDBJ databases">
        <title>Description of Pedobacter sp. LMG 31464T.</title>
        <authorList>
            <person name="Carlier A."/>
            <person name="Qi S."/>
            <person name="Vandamme P."/>
        </authorList>
    </citation>
    <scope>NUCLEOTIDE SEQUENCE</scope>
    <source>
        <strain evidence="6">LMG 31464</strain>
    </source>
</reference>
<feature type="domain" description="MurNAc-LAA" evidence="5">
    <location>
        <begin position="370"/>
        <end position="487"/>
    </location>
</feature>
<keyword evidence="3" id="KW-0378">Hydrolase</keyword>
<feature type="transmembrane region" description="Helical" evidence="4">
    <location>
        <begin position="276"/>
        <end position="294"/>
    </location>
</feature>
<evidence type="ECO:0000259" key="5">
    <source>
        <dbReference type="SMART" id="SM00646"/>
    </source>
</evidence>
<evidence type="ECO:0000256" key="3">
    <source>
        <dbReference type="ARBA" id="ARBA00022801"/>
    </source>
</evidence>
<dbReference type="InterPro" id="IPR002508">
    <property type="entry name" value="MurNAc-LAA_cat"/>
</dbReference>
<evidence type="ECO:0000256" key="1">
    <source>
        <dbReference type="ARBA" id="ARBA00001561"/>
    </source>
</evidence>
<evidence type="ECO:0000313" key="6">
    <source>
        <dbReference type="EMBL" id="MBB2146643.1"/>
    </source>
</evidence>
<accession>A0A923E238</accession>
<dbReference type="PANTHER" id="PTHR30404">
    <property type="entry name" value="N-ACETYLMURAMOYL-L-ALANINE AMIDASE"/>
    <property type="match status" value="1"/>
</dbReference>
<dbReference type="InterPro" id="IPR050695">
    <property type="entry name" value="N-acetylmuramoyl_amidase_3"/>
</dbReference>
<dbReference type="PANTHER" id="PTHR30404:SF0">
    <property type="entry name" value="N-ACETYLMURAMOYL-L-ALANINE AMIDASE AMIC"/>
    <property type="match status" value="1"/>
</dbReference>
<dbReference type="SMART" id="SM00646">
    <property type="entry name" value="Ami_3"/>
    <property type="match status" value="1"/>
</dbReference>
<evidence type="ECO:0000256" key="2">
    <source>
        <dbReference type="ARBA" id="ARBA00011901"/>
    </source>
</evidence>
<feature type="transmembrane region" description="Helical" evidence="4">
    <location>
        <begin position="36"/>
        <end position="55"/>
    </location>
</feature>
<organism evidence="6 7">
    <name type="scientific">Pedobacter planticolens</name>
    <dbReference type="NCBI Taxonomy" id="2679964"/>
    <lineage>
        <taxon>Bacteria</taxon>
        <taxon>Pseudomonadati</taxon>
        <taxon>Bacteroidota</taxon>
        <taxon>Sphingobacteriia</taxon>
        <taxon>Sphingobacteriales</taxon>
        <taxon>Sphingobacteriaceae</taxon>
        <taxon>Pedobacter</taxon>
    </lineage>
</organism>
<dbReference type="RefSeq" id="WP_182923285.1">
    <property type="nucleotide sequence ID" value="NZ_WNXD01000002.1"/>
</dbReference>
<dbReference type="AlphaFoldDB" id="A0A923E238"/>
<dbReference type="GO" id="GO:0030288">
    <property type="term" value="C:outer membrane-bounded periplasmic space"/>
    <property type="evidence" value="ECO:0007669"/>
    <property type="project" value="TreeGrafter"/>
</dbReference>
<sequence length="727" mass="81830">MEWFNYLLKVSACSALFFAFYLLVLRRLTFFKINRFYLLASLMVSFIIPTLQFTIEREIAQNTAVEQPTVLQDVDLGGAAFQEPIQVGAGPIANEVEPFNWYGLLPYVYVAIVIGLLVVTAWRLFQLYKHTRTKSHEVNGLKLVAKSVGSTNCSFFNYVFIDQNSLTEVELQVLLRHEEVHARQLHSIDKILLMLAKAVLWFNPIVYLYDKALEQTHEYEADEATSQNVGTEHYAHLLLKLAVSKNTMPLIHNFVKSPIKERIKMLFNSKSKNMKKLAYLLALPIGLGLIWGFTVDVVDVFPNAKTTNEKEFTLILDAGHGGKEKGAEANGYNEKDITLVFTTKIKALAEAKGIKVVTTRNSDEKISLADRLKPQGDFLLSIHVNSEPIKTNGSQNGIEMYTPTSDRKLNWFKSTSMTYDLYKNLKTVSGIKTGYKPFQKKLFLLQNSNAAGVVLEMGYLTNKQDLKTITNEAKQNELAEAIVNGIMHYKENLRTDEEIELDLKGETLQSPPKPNQPLIKKTSTTYKEGQKGESIVVTAYPKPVIISSSSITVDTKYDISYLKKGVISIGENRLEGEEIAFDKRNEMITAKNAQLKLKDGIEVAEKYIIYDAKKGTYITNKTPGNTIQVNSDAYELVKKLKANNDSLQMNTIMNKTLMVSGKVKSNIDKYSFTAQVVTVDKNSNVMTIHAGTLTTPEGYKISGDKIEYNTLLKKYTVTEPVGSVYKY</sequence>
<keyword evidence="4" id="KW-1133">Transmembrane helix</keyword>
<gene>
    <name evidence="6" type="ORF">GM921_14160</name>
</gene>
<dbReference type="GO" id="GO:0008745">
    <property type="term" value="F:N-acetylmuramoyl-L-alanine amidase activity"/>
    <property type="evidence" value="ECO:0007669"/>
    <property type="project" value="UniProtKB-EC"/>
</dbReference>
<dbReference type="Pfam" id="PF01520">
    <property type="entry name" value="Amidase_3"/>
    <property type="match status" value="1"/>
</dbReference>
<feature type="transmembrane region" description="Helical" evidence="4">
    <location>
        <begin position="104"/>
        <end position="125"/>
    </location>
</feature>
<keyword evidence="4" id="KW-0812">Transmembrane</keyword>
<dbReference type="CDD" id="cd07341">
    <property type="entry name" value="M56_BlaR1_MecR1_like"/>
    <property type="match status" value="1"/>
</dbReference>
<comment type="catalytic activity">
    <reaction evidence="1">
        <text>Hydrolyzes the link between N-acetylmuramoyl residues and L-amino acid residues in certain cell-wall glycopeptides.</text>
        <dbReference type="EC" id="3.5.1.28"/>
    </reaction>
</comment>
<dbReference type="EC" id="3.5.1.28" evidence="2"/>
<dbReference type="CDD" id="cd02696">
    <property type="entry name" value="MurNAc-LAA"/>
    <property type="match status" value="1"/>
</dbReference>
<feature type="transmembrane region" description="Helical" evidence="4">
    <location>
        <begin position="6"/>
        <end position="24"/>
    </location>
</feature>
<dbReference type="InterPro" id="IPR008756">
    <property type="entry name" value="Peptidase_M56"/>
</dbReference>
<proteinExistence type="predicted"/>
<protein>
    <recommendedName>
        <fullName evidence="2">N-acetylmuramoyl-L-alanine amidase</fullName>
        <ecNumber evidence="2">3.5.1.28</ecNumber>
    </recommendedName>
</protein>
<evidence type="ECO:0000313" key="7">
    <source>
        <dbReference type="Proteomes" id="UP000601055"/>
    </source>
</evidence>
<dbReference type="Gene3D" id="3.40.630.40">
    <property type="entry name" value="Zn-dependent exopeptidases"/>
    <property type="match status" value="1"/>
</dbReference>
<keyword evidence="4" id="KW-0472">Membrane</keyword>
<dbReference type="EMBL" id="WNXD01000002">
    <property type="protein sequence ID" value="MBB2146643.1"/>
    <property type="molecule type" value="Genomic_DNA"/>
</dbReference>
<name>A0A923E238_9SPHI</name>
<dbReference type="Proteomes" id="UP000601055">
    <property type="component" value="Unassembled WGS sequence"/>
</dbReference>
<dbReference type="SUPFAM" id="SSF53187">
    <property type="entry name" value="Zn-dependent exopeptidases"/>
    <property type="match status" value="1"/>
</dbReference>
<evidence type="ECO:0000256" key="4">
    <source>
        <dbReference type="SAM" id="Phobius"/>
    </source>
</evidence>
<comment type="caution">
    <text evidence="6">The sequence shown here is derived from an EMBL/GenBank/DDBJ whole genome shotgun (WGS) entry which is preliminary data.</text>
</comment>
<dbReference type="GO" id="GO:0009253">
    <property type="term" value="P:peptidoglycan catabolic process"/>
    <property type="evidence" value="ECO:0007669"/>
    <property type="project" value="InterPro"/>
</dbReference>
<dbReference type="Pfam" id="PF05569">
    <property type="entry name" value="Peptidase_M56"/>
    <property type="match status" value="1"/>
</dbReference>